<keyword evidence="8" id="KW-1185">Reference proteome</keyword>
<dbReference type="Pfam" id="PF00005">
    <property type="entry name" value="ABC_tran"/>
    <property type="match status" value="1"/>
</dbReference>
<dbReference type="RefSeq" id="WP_344197177.1">
    <property type="nucleotide sequence ID" value="NZ_BAAAME010000002.1"/>
</dbReference>
<evidence type="ECO:0000256" key="1">
    <source>
        <dbReference type="ARBA" id="ARBA00005417"/>
    </source>
</evidence>
<feature type="domain" description="SLH" evidence="6">
    <location>
        <begin position="384"/>
        <end position="447"/>
    </location>
</feature>
<comment type="caution">
    <text evidence="7">The sequence shown here is derived from an EMBL/GenBank/DDBJ whole genome shotgun (WGS) entry which is preliminary data.</text>
</comment>
<feature type="domain" description="SLH" evidence="6">
    <location>
        <begin position="258"/>
        <end position="324"/>
    </location>
</feature>
<dbReference type="InterPro" id="IPR015860">
    <property type="entry name" value="ABC_transpr_TagH-like"/>
</dbReference>
<evidence type="ECO:0000313" key="8">
    <source>
        <dbReference type="Proteomes" id="UP001501057"/>
    </source>
</evidence>
<evidence type="ECO:0000259" key="6">
    <source>
        <dbReference type="PROSITE" id="PS51272"/>
    </source>
</evidence>
<dbReference type="SMART" id="SM00382">
    <property type="entry name" value="AAA"/>
    <property type="match status" value="1"/>
</dbReference>
<evidence type="ECO:0000259" key="5">
    <source>
        <dbReference type="PROSITE" id="PS50893"/>
    </source>
</evidence>
<comment type="similarity">
    <text evidence="1">Belongs to the ABC transporter superfamily.</text>
</comment>
<protein>
    <recommendedName>
        <fullName evidence="9">ABC transporter ATP-binding protein</fullName>
    </recommendedName>
</protein>
<dbReference type="InterPro" id="IPR027417">
    <property type="entry name" value="P-loop_NTPase"/>
</dbReference>
<dbReference type="PANTHER" id="PTHR46743:SF2">
    <property type="entry name" value="TEICHOIC ACIDS EXPORT ATP-BINDING PROTEIN TAGH"/>
    <property type="match status" value="1"/>
</dbReference>
<organism evidence="7 8">
    <name type="scientific">Aeromicrobium alkaliterrae</name>
    <dbReference type="NCBI Taxonomy" id="302168"/>
    <lineage>
        <taxon>Bacteria</taxon>
        <taxon>Bacillati</taxon>
        <taxon>Actinomycetota</taxon>
        <taxon>Actinomycetes</taxon>
        <taxon>Propionibacteriales</taxon>
        <taxon>Nocardioidaceae</taxon>
        <taxon>Aeromicrobium</taxon>
    </lineage>
</organism>
<reference evidence="7 8" key="1">
    <citation type="journal article" date="2019" name="Int. J. Syst. Evol. Microbiol.">
        <title>The Global Catalogue of Microorganisms (GCM) 10K type strain sequencing project: providing services to taxonomists for standard genome sequencing and annotation.</title>
        <authorList>
            <consortium name="The Broad Institute Genomics Platform"/>
            <consortium name="The Broad Institute Genome Sequencing Center for Infectious Disease"/>
            <person name="Wu L."/>
            <person name="Ma J."/>
        </authorList>
    </citation>
    <scope>NUCLEOTIDE SEQUENCE [LARGE SCALE GENOMIC DNA]</scope>
    <source>
        <strain evidence="7 8">JCM 13518</strain>
    </source>
</reference>
<gene>
    <name evidence="7" type="ORF">GCM10009710_03920</name>
</gene>
<feature type="domain" description="ABC transporter" evidence="5">
    <location>
        <begin position="40"/>
        <end position="264"/>
    </location>
</feature>
<name>A0ABN2JGI4_9ACTN</name>
<keyword evidence="4" id="KW-0067">ATP-binding</keyword>
<dbReference type="CDD" id="cd03220">
    <property type="entry name" value="ABC_KpsT_Wzt"/>
    <property type="match status" value="1"/>
</dbReference>
<dbReference type="SUPFAM" id="SSF52540">
    <property type="entry name" value="P-loop containing nucleoside triphosphate hydrolases"/>
    <property type="match status" value="1"/>
</dbReference>
<evidence type="ECO:0000313" key="7">
    <source>
        <dbReference type="EMBL" id="GAA1726467.1"/>
    </source>
</evidence>
<sequence>MPKISEARTSSPGAVQVTDSTAVAVAEVRKTFKLRHTHSIKESVVAMVRGKTISSTFDALSGVDFAIESGESVALLGFNGSGKSTLLKLISGVLRPDAGTIRIRGRIAGLIEVGAGFHPDLSGRENVYLNAAILGMTKDEIDARFDDIVAFSEIEKFIDTEVKHYSSGMFLRLAFSVAVHTEVDILLVDEILSVGDEPFQRKCLDRIRELQAVGTTLVVVSHDLDMVSKLCDRGILLREGKVVFDGEAKHAVEQMRGSAPTFVDVPASRAFFDEVEWAAAAGIAEGFEVGDRREFRPVEEITRAELAELLHRFEGSAAFEVPATPTFADVPATHPRATEIEWFAATGLAPAGVADLGPDHTVDRAEFAALLHRHAGEPAHDLPRKPTFVDVPLDHPQLTAIEWLASTGISAGWQAPRGTMEFRPETPLTREATVVFLHRYREWHPER</sequence>
<dbReference type="Gene3D" id="3.40.50.300">
    <property type="entry name" value="P-loop containing nucleotide triphosphate hydrolases"/>
    <property type="match status" value="1"/>
</dbReference>
<evidence type="ECO:0008006" key="9">
    <source>
        <dbReference type="Google" id="ProtNLM"/>
    </source>
</evidence>
<dbReference type="InterPro" id="IPR001119">
    <property type="entry name" value="SLH_dom"/>
</dbReference>
<dbReference type="PANTHER" id="PTHR46743">
    <property type="entry name" value="TEICHOIC ACIDS EXPORT ATP-BINDING PROTEIN TAGH"/>
    <property type="match status" value="1"/>
</dbReference>
<accession>A0ABN2JGI4</accession>
<evidence type="ECO:0000256" key="3">
    <source>
        <dbReference type="ARBA" id="ARBA00022741"/>
    </source>
</evidence>
<keyword evidence="3" id="KW-0547">Nucleotide-binding</keyword>
<dbReference type="InterPro" id="IPR003439">
    <property type="entry name" value="ABC_transporter-like_ATP-bd"/>
</dbReference>
<dbReference type="Proteomes" id="UP001501057">
    <property type="component" value="Unassembled WGS sequence"/>
</dbReference>
<evidence type="ECO:0000256" key="4">
    <source>
        <dbReference type="ARBA" id="ARBA00022840"/>
    </source>
</evidence>
<proteinExistence type="inferred from homology"/>
<evidence type="ECO:0000256" key="2">
    <source>
        <dbReference type="ARBA" id="ARBA00022448"/>
    </source>
</evidence>
<dbReference type="InterPro" id="IPR003593">
    <property type="entry name" value="AAA+_ATPase"/>
</dbReference>
<dbReference type="PROSITE" id="PS51272">
    <property type="entry name" value="SLH"/>
    <property type="match status" value="2"/>
</dbReference>
<dbReference type="PROSITE" id="PS50893">
    <property type="entry name" value="ABC_TRANSPORTER_2"/>
    <property type="match status" value="1"/>
</dbReference>
<dbReference type="Pfam" id="PF00395">
    <property type="entry name" value="SLH"/>
    <property type="match status" value="1"/>
</dbReference>
<dbReference type="EMBL" id="BAAAME010000002">
    <property type="protein sequence ID" value="GAA1726467.1"/>
    <property type="molecule type" value="Genomic_DNA"/>
</dbReference>
<keyword evidence="2" id="KW-0813">Transport</keyword>
<dbReference type="InterPro" id="IPR050683">
    <property type="entry name" value="Bact_Polysacc_Export_ATP-bd"/>
</dbReference>